<evidence type="ECO:0000313" key="3">
    <source>
        <dbReference type="Proteomes" id="UP000000598"/>
    </source>
</evidence>
<proteinExistence type="predicted"/>
<sequence length="361" mass="42015">MTDEKPEEVTHAKTISGRDRSNLITGKLEKQPLTDGERKRDRIRAHLRRRNDKIASTFLDMQQKLFEDMDHIKTHLHNKKLEFKISTKETLKRWKGEEASIHGPITLEIASDVESSFIKKADCDTFTVSYFPTNNGWRQYTQNRTHAEERVMNNSIFKTDETRIDHTDHSVSADYPHLKSSLKDESVEYFSNDQSFVRYIDARFDSESIGSTNSSEKQTLCSSINTSKIIYPSMAGAQFDGDPMPLLDHPNLTHFSGFLAENDSVEPSLENDKDMQTENLSNTINSSDTTKKFLAWEYKDDKFVKVPCTPPNEDNVEWDIDHCHYYKQFSLKEKLKKKRLRAAEKMYSWVRHNYLKDSVSY</sequence>
<dbReference type="KEGG" id="kla:KLLA0_E17293g"/>
<evidence type="ECO:0000313" key="2">
    <source>
        <dbReference type="EMBL" id="CAG99816.1"/>
    </source>
</evidence>
<protein>
    <submittedName>
        <fullName evidence="2">KLLA0E17293p</fullName>
    </submittedName>
</protein>
<dbReference type="EMBL" id="CR382125">
    <property type="protein sequence ID" value="CAG99816.1"/>
    <property type="molecule type" value="Genomic_DNA"/>
</dbReference>
<gene>
    <name evidence="2" type="ORF">KLLA0_E17293g</name>
</gene>
<feature type="compositionally biased region" description="Basic and acidic residues" evidence="1">
    <location>
        <begin position="7"/>
        <end position="39"/>
    </location>
</feature>
<dbReference type="Proteomes" id="UP000000598">
    <property type="component" value="Chromosome E"/>
</dbReference>
<reference evidence="2 3" key="1">
    <citation type="journal article" date="2004" name="Nature">
        <title>Genome evolution in yeasts.</title>
        <authorList>
            <consortium name="Genolevures"/>
            <person name="Dujon B."/>
            <person name="Sherman D."/>
            <person name="Fischer G."/>
            <person name="Durrens P."/>
            <person name="Casaregola S."/>
            <person name="Lafontaine I."/>
            <person name="de Montigny J."/>
            <person name="Marck C."/>
            <person name="Neuveglise C."/>
            <person name="Talla E."/>
            <person name="Goffard N."/>
            <person name="Frangeul L."/>
            <person name="Aigle M."/>
            <person name="Anthouard V."/>
            <person name="Babour A."/>
            <person name="Barbe V."/>
            <person name="Barnay S."/>
            <person name="Blanchin S."/>
            <person name="Beckerich J.M."/>
            <person name="Beyne E."/>
            <person name="Bleykasten C."/>
            <person name="Boisrame A."/>
            <person name="Boyer J."/>
            <person name="Cattolico L."/>
            <person name="Confanioleri F."/>
            <person name="de Daruvar A."/>
            <person name="Despons L."/>
            <person name="Fabre E."/>
            <person name="Fairhead C."/>
            <person name="Ferry-Dumazet H."/>
            <person name="Groppi A."/>
            <person name="Hantraye F."/>
            <person name="Hennequin C."/>
            <person name="Jauniaux N."/>
            <person name="Joyet P."/>
            <person name="Kachouri R."/>
            <person name="Kerrest A."/>
            <person name="Koszul R."/>
            <person name="Lemaire M."/>
            <person name="Lesur I."/>
            <person name="Ma L."/>
            <person name="Muller H."/>
            <person name="Nicaud J.M."/>
            <person name="Nikolski M."/>
            <person name="Oztas S."/>
            <person name="Ozier-Kalogeropoulos O."/>
            <person name="Pellenz S."/>
            <person name="Potier S."/>
            <person name="Richard G.F."/>
            <person name="Straub M.L."/>
            <person name="Suleau A."/>
            <person name="Swennene D."/>
            <person name="Tekaia F."/>
            <person name="Wesolowski-Louvel M."/>
            <person name="Westhof E."/>
            <person name="Wirth B."/>
            <person name="Zeniou-Meyer M."/>
            <person name="Zivanovic I."/>
            <person name="Bolotin-Fukuhara M."/>
            <person name="Thierry A."/>
            <person name="Bouchier C."/>
            <person name="Caudron B."/>
            <person name="Scarpelli C."/>
            <person name="Gaillardin C."/>
            <person name="Weissenbach J."/>
            <person name="Wincker P."/>
            <person name="Souciet J.L."/>
        </authorList>
    </citation>
    <scope>NUCLEOTIDE SEQUENCE [LARGE SCALE GENOMIC DNA]</scope>
    <source>
        <strain evidence="3">ATCC 8585 / CBS 2359 / DSM 70799 / NBRC 1267 / NRRL Y-1140 / WM37</strain>
    </source>
</reference>
<name>Q6CMW0_KLULA</name>
<dbReference type="RefSeq" id="XP_454729.1">
    <property type="nucleotide sequence ID" value="XM_454729.1"/>
</dbReference>
<dbReference type="GeneID" id="2893631"/>
<dbReference type="PaxDb" id="284590-Q6CMW0"/>
<dbReference type="AlphaFoldDB" id="Q6CMW0"/>
<organism evidence="2 3">
    <name type="scientific">Kluyveromyces lactis (strain ATCC 8585 / CBS 2359 / DSM 70799 / NBRC 1267 / NRRL Y-1140 / WM37)</name>
    <name type="common">Yeast</name>
    <name type="synonym">Candida sphaerica</name>
    <dbReference type="NCBI Taxonomy" id="284590"/>
    <lineage>
        <taxon>Eukaryota</taxon>
        <taxon>Fungi</taxon>
        <taxon>Dikarya</taxon>
        <taxon>Ascomycota</taxon>
        <taxon>Saccharomycotina</taxon>
        <taxon>Saccharomycetes</taxon>
        <taxon>Saccharomycetales</taxon>
        <taxon>Saccharomycetaceae</taxon>
        <taxon>Kluyveromyces</taxon>
    </lineage>
</organism>
<dbReference type="InParanoid" id="Q6CMW0"/>
<evidence type="ECO:0000256" key="1">
    <source>
        <dbReference type="SAM" id="MobiDB-lite"/>
    </source>
</evidence>
<dbReference type="HOGENOM" id="CLU_767399_0_0_1"/>
<feature type="region of interest" description="Disordered" evidence="1">
    <location>
        <begin position="1"/>
        <end position="39"/>
    </location>
</feature>
<keyword evidence="3" id="KW-1185">Reference proteome</keyword>
<accession>Q6CMW0</accession>